<dbReference type="Proteomes" id="UP000322214">
    <property type="component" value="Chromosome"/>
</dbReference>
<name>A0A5B9PFA1_9BACT</name>
<sequence length="785" mass="86828" precursor="true">MLKYKHNLFAILICFAAASTSFAAGVPGTPVLNQIVPRGMQRGTEKTLLFTGARLFDAKEVFFYDDGFEVKNIEQVDGNNVKVTVACAETCRIGEHVAQLRTASGVSDYRNFFVGVLPEVDEAEPNSEFTAPQKVALGTTINGVVQNEDVDWFQLEAKQGQRISVEIEAIRLGFMFDPYIEIRDAEGNELAKCDDCPLLKQDAFLSIHAPADGLYTVMVRETSYGGNGNCRYRLHVGNFPRPALVFPAGGKFGETKEVTFLGDPGGPMKKSVTLPTSEGFRGGLFCEDEQGVSPSPFPFLLSDLESVAEVEPNNGFLEQTAVTLPIAIDGRIAEGDSNDFHRFTAKKGETWIVDCYARRIGSPLDPVINIFYAKDKKHIAGNDDLARKPDAQMRFQVPEDGDYFVRVRDHLDRGGEDFIYRLQFEKPKPELTVNIKRNDRFSQRRQQIAIPQGNRFGLLMDASKKNFSGEVKLIADSLPPGVTMECRTMAANMTYMPVVFTATQDAEIDGGLFDVNAAHVDDAKNIKGGYDLRADLVLGVPNNTLYYPCHVDKAAVAVLEPVPFRLELVPPKAPLLRDGSTNVKVKIYRDEGYEKDIYLQFPFRPPGVGTNYQVKVTKDKTEFDYPLNANANAQIGKWPIYVMGWSDVKGQSWISTQLSELEIAEPRVKMQMAMTSVTQGESAEMAVTLEQLIAFEGEATAELLGIPPNVKTNSPLKFDAKTESLTFKFETTDKSPPGKHGPFIRVTIPQNGATMVANAGRGQLRINKPRPPKVEKAKKTKVATK</sequence>
<dbReference type="KEGG" id="mff:MFFC18_15090"/>
<reference evidence="4 5" key="1">
    <citation type="submission" date="2019-08" db="EMBL/GenBank/DDBJ databases">
        <title>Deep-cultivation of Planctomycetes and their phenomic and genomic characterization uncovers novel biology.</title>
        <authorList>
            <person name="Wiegand S."/>
            <person name="Jogler M."/>
            <person name="Boedeker C."/>
            <person name="Pinto D."/>
            <person name="Vollmers J."/>
            <person name="Rivas-Marin E."/>
            <person name="Kohn T."/>
            <person name="Peeters S.H."/>
            <person name="Heuer A."/>
            <person name="Rast P."/>
            <person name="Oberbeckmann S."/>
            <person name="Bunk B."/>
            <person name="Jeske O."/>
            <person name="Meyerdierks A."/>
            <person name="Storesund J.E."/>
            <person name="Kallscheuer N."/>
            <person name="Luecker S."/>
            <person name="Lage O.M."/>
            <person name="Pohl T."/>
            <person name="Merkel B.J."/>
            <person name="Hornburger P."/>
            <person name="Mueller R.-W."/>
            <person name="Bruemmer F."/>
            <person name="Labrenz M."/>
            <person name="Spormann A.M."/>
            <person name="Op den Camp H."/>
            <person name="Overmann J."/>
            <person name="Amann R."/>
            <person name="Jetten M.S.M."/>
            <person name="Mascher T."/>
            <person name="Medema M.H."/>
            <person name="Devos D.P."/>
            <person name="Kaster A.-K."/>
            <person name="Ovreas L."/>
            <person name="Rohde M."/>
            <person name="Galperin M.Y."/>
            <person name="Jogler C."/>
        </authorList>
    </citation>
    <scope>NUCLEOTIDE SEQUENCE [LARGE SCALE GENOMIC DNA]</scope>
    <source>
        <strain evidence="4 5">FC18</strain>
    </source>
</reference>
<dbReference type="AlphaFoldDB" id="A0A5B9PFA1"/>
<organism evidence="4 5">
    <name type="scientific">Mariniblastus fucicola</name>
    <dbReference type="NCBI Taxonomy" id="980251"/>
    <lineage>
        <taxon>Bacteria</taxon>
        <taxon>Pseudomonadati</taxon>
        <taxon>Planctomycetota</taxon>
        <taxon>Planctomycetia</taxon>
        <taxon>Pirellulales</taxon>
        <taxon>Pirellulaceae</taxon>
        <taxon>Mariniblastus</taxon>
    </lineage>
</organism>
<dbReference type="STRING" id="980251.GCA_001642875_02612"/>
<evidence type="ECO:0000313" key="5">
    <source>
        <dbReference type="Proteomes" id="UP000322214"/>
    </source>
</evidence>
<feature type="domain" description="Peptidase C-terminal archaeal/bacterial" evidence="3">
    <location>
        <begin position="149"/>
        <end position="220"/>
    </location>
</feature>
<dbReference type="InterPro" id="IPR007280">
    <property type="entry name" value="Peptidase_C_arc/bac"/>
</dbReference>
<dbReference type="OrthoDB" id="237792at2"/>
<dbReference type="EMBL" id="CP042912">
    <property type="protein sequence ID" value="QEG21651.1"/>
    <property type="molecule type" value="Genomic_DNA"/>
</dbReference>
<dbReference type="Pfam" id="PF04151">
    <property type="entry name" value="PPC"/>
    <property type="match status" value="1"/>
</dbReference>
<evidence type="ECO:0000256" key="2">
    <source>
        <dbReference type="SAM" id="SignalP"/>
    </source>
</evidence>
<protein>
    <recommendedName>
        <fullName evidence="3">Peptidase C-terminal archaeal/bacterial domain-containing protein</fullName>
    </recommendedName>
</protein>
<dbReference type="Gene3D" id="2.60.120.380">
    <property type="match status" value="2"/>
</dbReference>
<dbReference type="RefSeq" id="WP_075085042.1">
    <property type="nucleotide sequence ID" value="NZ_CP042912.1"/>
</dbReference>
<feature type="signal peptide" evidence="2">
    <location>
        <begin position="1"/>
        <end position="23"/>
    </location>
</feature>
<keyword evidence="5" id="KW-1185">Reference proteome</keyword>
<proteinExistence type="predicted"/>
<accession>A0A5B9PFA1</accession>
<evidence type="ECO:0000313" key="4">
    <source>
        <dbReference type="EMBL" id="QEG21651.1"/>
    </source>
</evidence>
<evidence type="ECO:0000259" key="3">
    <source>
        <dbReference type="Pfam" id="PF04151"/>
    </source>
</evidence>
<gene>
    <name evidence="4" type="ORF">MFFC18_15090</name>
</gene>
<feature type="region of interest" description="Disordered" evidence="1">
    <location>
        <begin position="764"/>
        <end position="785"/>
    </location>
</feature>
<evidence type="ECO:0000256" key="1">
    <source>
        <dbReference type="SAM" id="MobiDB-lite"/>
    </source>
</evidence>
<keyword evidence="2" id="KW-0732">Signal</keyword>
<feature type="chain" id="PRO_5022668885" description="Peptidase C-terminal archaeal/bacterial domain-containing protein" evidence="2">
    <location>
        <begin position="24"/>
        <end position="785"/>
    </location>
</feature>